<gene>
    <name evidence="2" type="ORF">AQUCO_00700401v1</name>
</gene>
<dbReference type="STRING" id="218851.A0A2G5EJV0"/>
<accession>A0A2G5EJV0</accession>
<evidence type="ECO:0000313" key="3">
    <source>
        <dbReference type="Proteomes" id="UP000230069"/>
    </source>
</evidence>
<comment type="similarity">
    <text evidence="1">Belongs to the ARG7 family.</text>
</comment>
<dbReference type="FunCoup" id="A0A2G5EJV0">
    <property type="interactions" value="161"/>
</dbReference>
<proteinExistence type="inferred from homology"/>
<protein>
    <submittedName>
        <fullName evidence="2">Uncharacterized protein</fullName>
    </submittedName>
</protein>
<dbReference type="PANTHER" id="PTHR31929">
    <property type="entry name" value="SAUR-LIKE AUXIN-RESPONSIVE PROTEIN FAMILY-RELATED"/>
    <property type="match status" value="1"/>
</dbReference>
<dbReference type="GO" id="GO:0009733">
    <property type="term" value="P:response to auxin"/>
    <property type="evidence" value="ECO:0007669"/>
    <property type="project" value="InterPro"/>
</dbReference>
<dbReference type="EMBL" id="KZ305024">
    <property type="protein sequence ID" value="PIA56042.1"/>
    <property type="molecule type" value="Genomic_DNA"/>
</dbReference>
<reference evidence="2 3" key="1">
    <citation type="submission" date="2017-09" db="EMBL/GenBank/DDBJ databases">
        <title>WGS assembly of Aquilegia coerulea Goldsmith.</title>
        <authorList>
            <person name="Hodges S."/>
            <person name="Kramer E."/>
            <person name="Nordborg M."/>
            <person name="Tomkins J."/>
            <person name="Borevitz J."/>
            <person name="Derieg N."/>
            <person name="Yan J."/>
            <person name="Mihaltcheva S."/>
            <person name="Hayes R.D."/>
            <person name="Rokhsar D."/>
        </authorList>
    </citation>
    <scope>NUCLEOTIDE SEQUENCE [LARGE SCALE GENOMIC DNA]</scope>
    <source>
        <strain evidence="3">cv. Goldsmith</strain>
    </source>
</reference>
<evidence type="ECO:0000256" key="1">
    <source>
        <dbReference type="ARBA" id="ARBA00006974"/>
    </source>
</evidence>
<dbReference type="InParanoid" id="A0A2G5EJV0"/>
<organism evidence="2 3">
    <name type="scientific">Aquilegia coerulea</name>
    <name type="common">Rocky mountain columbine</name>
    <dbReference type="NCBI Taxonomy" id="218851"/>
    <lineage>
        <taxon>Eukaryota</taxon>
        <taxon>Viridiplantae</taxon>
        <taxon>Streptophyta</taxon>
        <taxon>Embryophyta</taxon>
        <taxon>Tracheophyta</taxon>
        <taxon>Spermatophyta</taxon>
        <taxon>Magnoliopsida</taxon>
        <taxon>Ranunculales</taxon>
        <taxon>Ranunculaceae</taxon>
        <taxon>Thalictroideae</taxon>
        <taxon>Aquilegia</taxon>
    </lineage>
</organism>
<dbReference type="OrthoDB" id="625231at2759"/>
<dbReference type="AlphaFoldDB" id="A0A2G5EJV0"/>
<name>A0A2G5EJV0_AQUCA</name>
<dbReference type="Proteomes" id="UP000230069">
    <property type="component" value="Unassembled WGS sequence"/>
</dbReference>
<dbReference type="InterPro" id="IPR003676">
    <property type="entry name" value="SAUR_fam"/>
</dbReference>
<dbReference type="Pfam" id="PF02519">
    <property type="entry name" value="Auxin_inducible"/>
    <property type="match status" value="1"/>
</dbReference>
<evidence type="ECO:0000313" key="2">
    <source>
        <dbReference type="EMBL" id="PIA56042.1"/>
    </source>
</evidence>
<keyword evidence="3" id="KW-1185">Reference proteome</keyword>
<sequence>MGTRLPVIFQAKQIIRRVILAPIATDVPKGHFAVYVGDNQTKKKRYIVPIAYLNQASFQQLLSKAEEEYGYHHPTGGLTIPCNEDLFINLTSKLNST</sequence>